<dbReference type="EMBL" id="JACCHJ010000001">
    <property type="protein sequence ID" value="NYK09065.1"/>
    <property type="molecule type" value="Genomic_DNA"/>
</dbReference>
<proteinExistence type="predicted"/>
<evidence type="ECO:0000313" key="3">
    <source>
        <dbReference type="Proteomes" id="UP000521075"/>
    </source>
</evidence>
<feature type="compositionally biased region" description="Basic and acidic residues" evidence="1">
    <location>
        <begin position="157"/>
        <end position="166"/>
    </location>
</feature>
<keyword evidence="2" id="KW-0238">DNA-binding</keyword>
<gene>
    <name evidence="2" type="ORF">HNR14_000946</name>
</gene>
<dbReference type="RefSeq" id="WP_179700097.1">
    <property type="nucleotide sequence ID" value="NZ_BAAAHA010000004.1"/>
</dbReference>
<evidence type="ECO:0000313" key="2">
    <source>
        <dbReference type="EMBL" id="NYK09065.1"/>
    </source>
</evidence>
<protein>
    <submittedName>
        <fullName evidence="2">DNA-binding transcriptional regulator YhcF (GntR family)</fullName>
    </submittedName>
</protein>
<dbReference type="AlphaFoldDB" id="A0A853DTT3"/>
<accession>A0A853DTT3</accession>
<keyword evidence="3" id="KW-1185">Reference proteome</keyword>
<evidence type="ECO:0000256" key="1">
    <source>
        <dbReference type="SAM" id="MobiDB-lite"/>
    </source>
</evidence>
<dbReference type="GO" id="GO:0003677">
    <property type="term" value="F:DNA binding"/>
    <property type="evidence" value="ECO:0007669"/>
    <property type="project" value="UniProtKB-KW"/>
</dbReference>
<name>A0A853DTT3_9MICO</name>
<reference evidence="2 3" key="1">
    <citation type="submission" date="2020-07" db="EMBL/GenBank/DDBJ databases">
        <title>Sequencing the genomes of 1000 actinobacteria strains.</title>
        <authorList>
            <person name="Klenk H.-P."/>
        </authorList>
    </citation>
    <scope>NUCLEOTIDE SEQUENCE [LARGE SCALE GENOMIC DNA]</scope>
    <source>
        <strain evidence="2 3">DSM 15166</strain>
    </source>
</reference>
<feature type="region of interest" description="Disordered" evidence="1">
    <location>
        <begin position="134"/>
        <end position="166"/>
    </location>
</feature>
<sequence length="166" mass="17305">MRTPPELITQALAALIAGGKIGGDLPSVSTLASAASASPDTIGVATSTLRARGYLRKTANQQGHEIAIPARLRSEALTDRLDDLLRVAESEGTGFDDLVSLLAGRMLIDDVPAGSHASTAVLIAKTVELLRARNPRAATRSSNRSPSKAEMAAAARSELEELHGDL</sequence>
<dbReference type="Proteomes" id="UP000521075">
    <property type="component" value="Unassembled WGS sequence"/>
</dbReference>
<organism evidence="2 3">
    <name type="scientific">Leifsonia naganoensis</name>
    <dbReference type="NCBI Taxonomy" id="150025"/>
    <lineage>
        <taxon>Bacteria</taxon>
        <taxon>Bacillati</taxon>
        <taxon>Actinomycetota</taxon>
        <taxon>Actinomycetes</taxon>
        <taxon>Micrococcales</taxon>
        <taxon>Microbacteriaceae</taxon>
        <taxon>Leifsonia</taxon>
    </lineage>
</organism>
<comment type="caution">
    <text evidence="2">The sequence shown here is derived from an EMBL/GenBank/DDBJ whole genome shotgun (WGS) entry which is preliminary data.</text>
</comment>